<dbReference type="PANTHER" id="PTHR30429:SF1">
    <property type="entry name" value="D-METHIONINE-BINDING LIPOPROTEIN METQ-RELATED"/>
    <property type="match status" value="1"/>
</dbReference>
<dbReference type="PANTHER" id="PTHR30429">
    <property type="entry name" value="D-METHIONINE-BINDING LIPOPROTEIN METQ"/>
    <property type="match status" value="1"/>
</dbReference>
<dbReference type="NCBIfam" id="TIGR00363">
    <property type="entry name" value="MetQ/NlpA family lipoprotein"/>
    <property type="match status" value="1"/>
</dbReference>
<reference evidence="9 10" key="1">
    <citation type="submission" date="2007-08" db="EMBL/GenBank/DDBJ databases">
        <authorList>
            <consortium name="The Citrobacter koseri Genome Sequencing Project"/>
            <person name="McClelland M."/>
            <person name="Sanderson E.K."/>
            <person name="Porwollik S."/>
            <person name="Spieth J."/>
            <person name="Clifton W.S."/>
            <person name="Latreille P."/>
            <person name="Courtney L."/>
            <person name="Wang C."/>
            <person name="Pepin K."/>
            <person name="Bhonagiri V."/>
            <person name="Nash W."/>
            <person name="Johnson M."/>
            <person name="Thiruvilangam P."/>
            <person name="Wilson R."/>
        </authorList>
    </citation>
    <scope>NUCLEOTIDE SEQUENCE [LARGE SCALE GENOMIC DNA]</scope>
    <source>
        <strain evidence="10">ATCC BAA-895 / CDC 4225-83 / SGSC4696</strain>
    </source>
</reference>
<dbReference type="STRING" id="290338.CKO_05126"/>
<dbReference type="InterPro" id="IPR004872">
    <property type="entry name" value="Lipoprotein_NlpA"/>
</dbReference>
<dbReference type="Gene3D" id="3.40.190.10">
    <property type="entry name" value="Periplasmic binding protein-like II"/>
    <property type="match status" value="2"/>
</dbReference>
<evidence type="ECO:0000256" key="1">
    <source>
        <dbReference type="ARBA" id="ARBA00004193"/>
    </source>
</evidence>
<dbReference type="Pfam" id="PF03180">
    <property type="entry name" value="Lipoprotein_9"/>
    <property type="match status" value="1"/>
</dbReference>
<protein>
    <recommendedName>
        <fullName evidence="7">Lipoprotein</fullName>
    </recommendedName>
</protein>
<dbReference type="HOGENOM" id="CLU_067080_3_0_6"/>
<dbReference type="AlphaFoldDB" id="A8ARQ6"/>
<dbReference type="Proteomes" id="UP000008148">
    <property type="component" value="Chromosome"/>
</dbReference>
<keyword evidence="5" id="KW-0564">Palmitate</keyword>
<evidence type="ECO:0000256" key="8">
    <source>
        <dbReference type="PIRSR" id="PIRSR002854-1"/>
    </source>
</evidence>
<evidence type="ECO:0000256" key="3">
    <source>
        <dbReference type="ARBA" id="ARBA00022729"/>
    </source>
</evidence>
<evidence type="ECO:0000256" key="4">
    <source>
        <dbReference type="ARBA" id="ARBA00023136"/>
    </source>
</evidence>
<gene>
    <name evidence="9" type="ordered locus">CKO_05126</name>
</gene>
<dbReference type="FunFam" id="3.40.190.10:FF:000016">
    <property type="entry name" value="Lipoprotein"/>
    <property type="match status" value="1"/>
</dbReference>
<evidence type="ECO:0000313" key="10">
    <source>
        <dbReference type="Proteomes" id="UP000008148"/>
    </source>
</evidence>
<evidence type="ECO:0000256" key="6">
    <source>
        <dbReference type="ARBA" id="ARBA00023288"/>
    </source>
</evidence>
<keyword evidence="10" id="KW-1185">Reference proteome</keyword>
<organism evidence="9 10">
    <name type="scientific">Citrobacter koseri (strain ATCC BAA-895 / CDC 4225-83 / SGSC4696)</name>
    <dbReference type="NCBI Taxonomy" id="290338"/>
    <lineage>
        <taxon>Bacteria</taxon>
        <taxon>Pseudomonadati</taxon>
        <taxon>Pseudomonadota</taxon>
        <taxon>Gammaproteobacteria</taxon>
        <taxon>Enterobacterales</taxon>
        <taxon>Enterobacteriaceae</taxon>
        <taxon>Citrobacter</taxon>
    </lineage>
</organism>
<dbReference type="SUPFAM" id="SSF53850">
    <property type="entry name" value="Periplasmic binding protein-like II"/>
    <property type="match status" value="1"/>
</dbReference>
<comment type="similarity">
    <text evidence="7">Belongs to the nlpA lipoprotein family.</text>
</comment>
<keyword evidence="6 7" id="KW-0449">Lipoprotein</keyword>
<sequence length="301" mass="32764">MPFRFLNRSGLPAIVISLPIRWLFNKDKNVKLTIPHLRAGAAVLLAGILLAGCDQQSSDAKHIKVGVINGAEQDVAEVAKKVAKEKYGLDVELVGFSGSLLPNDATNHGELDANVFQHRPFLEQDNKAHNYTLVAVGNTFVFPMAGYSKKIKTVDQLKDGATIAIPNDPTNLGRALLLLQKEKLITLKEGKGLLPTALDITDNPRHLNIMELEGAQLPRVLDDAKVDVAIISTTYIQQTGLSPVHDSVFIEDKNSPYVNILVAREDNKDAENVKAFLQSYQSPEVAKAAETIFNGGAVPGW</sequence>
<keyword evidence="3" id="KW-0732">Signal</keyword>
<dbReference type="NCBIfam" id="NF008285">
    <property type="entry name" value="PRK11063.1"/>
    <property type="match status" value="1"/>
</dbReference>
<dbReference type="GO" id="GO:0015821">
    <property type="term" value="P:methionine transport"/>
    <property type="evidence" value="ECO:0007669"/>
    <property type="project" value="UniProtKB-ARBA"/>
</dbReference>
<keyword evidence="2" id="KW-1003">Cell membrane</keyword>
<dbReference type="CDD" id="cd13598">
    <property type="entry name" value="PBP2_lipoprotein_IlpA_like"/>
    <property type="match status" value="1"/>
</dbReference>
<dbReference type="PIRSF" id="PIRSF002854">
    <property type="entry name" value="MetQ"/>
    <property type="match status" value="1"/>
</dbReference>
<dbReference type="EMBL" id="CP000822">
    <property type="protein sequence ID" value="ABV16169.1"/>
    <property type="molecule type" value="Genomic_DNA"/>
</dbReference>
<accession>A8ARQ6</accession>
<evidence type="ECO:0000256" key="2">
    <source>
        <dbReference type="ARBA" id="ARBA00022475"/>
    </source>
</evidence>
<dbReference type="GO" id="GO:0005886">
    <property type="term" value="C:plasma membrane"/>
    <property type="evidence" value="ECO:0007669"/>
    <property type="project" value="UniProtKB-SubCell"/>
</dbReference>
<feature type="lipid moiety-binding region" description="S-diacylglycerol cysteine" evidence="8">
    <location>
        <position position="53"/>
    </location>
</feature>
<dbReference type="NCBIfam" id="NF007364">
    <property type="entry name" value="PRK09861.1"/>
    <property type="match status" value="1"/>
</dbReference>
<keyword evidence="4" id="KW-0472">Membrane</keyword>
<evidence type="ECO:0000256" key="5">
    <source>
        <dbReference type="ARBA" id="ARBA00023139"/>
    </source>
</evidence>
<proteinExistence type="inferred from homology"/>
<evidence type="ECO:0000313" key="9">
    <source>
        <dbReference type="EMBL" id="ABV16169.1"/>
    </source>
</evidence>
<comment type="subcellular location">
    <subcellularLocation>
        <location evidence="1">Cell membrane</location>
        <topology evidence="1">Lipid-anchor</topology>
    </subcellularLocation>
</comment>
<dbReference type="KEGG" id="cko:CKO_05126"/>
<name>A8ARQ6_CITK8</name>
<evidence type="ECO:0000256" key="7">
    <source>
        <dbReference type="PIRNR" id="PIRNR002854"/>
    </source>
</evidence>